<keyword evidence="4" id="KW-1003">Cell membrane</keyword>
<keyword evidence="5" id="KW-0597">Phosphoprotein</keyword>
<keyword evidence="6" id="KW-0808">Transferase</keyword>
<evidence type="ECO:0000256" key="9">
    <source>
        <dbReference type="ARBA" id="ARBA00022777"/>
    </source>
</evidence>
<evidence type="ECO:0000256" key="13">
    <source>
        <dbReference type="ARBA" id="ARBA00023136"/>
    </source>
</evidence>
<dbReference type="Proteomes" id="UP001596108">
    <property type="component" value="Unassembled WGS sequence"/>
</dbReference>
<evidence type="ECO:0000256" key="1">
    <source>
        <dbReference type="ARBA" id="ARBA00000085"/>
    </source>
</evidence>
<protein>
    <recommendedName>
        <fullName evidence="3">histidine kinase</fullName>
        <ecNumber evidence="3">2.7.13.3</ecNumber>
    </recommendedName>
</protein>
<dbReference type="EC" id="2.7.13.3" evidence="3"/>
<dbReference type="InterPro" id="IPR036097">
    <property type="entry name" value="HisK_dim/P_sf"/>
</dbReference>
<dbReference type="PRINTS" id="PR00344">
    <property type="entry name" value="BCTRLSENSOR"/>
</dbReference>
<dbReference type="GO" id="GO:0005524">
    <property type="term" value="F:ATP binding"/>
    <property type="evidence" value="ECO:0007669"/>
    <property type="project" value="UniProtKB-KW"/>
</dbReference>
<evidence type="ECO:0000256" key="4">
    <source>
        <dbReference type="ARBA" id="ARBA00022475"/>
    </source>
</evidence>
<dbReference type="SUPFAM" id="SSF47384">
    <property type="entry name" value="Homodimeric domain of signal transducing histidine kinase"/>
    <property type="match status" value="1"/>
</dbReference>
<accession>A0ABW0R2A4</accession>
<feature type="transmembrane region" description="Helical" evidence="14">
    <location>
        <begin position="165"/>
        <end position="183"/>
    </location>
</feature>
<gene>
    <name evidence="16" type="ORF">ACFPQ4_17095</name>
</gene>
<evidence type="ECO:0000256" key="11">
    <source>
        <dbReference type="ARBA" id="ARBA00022989"/>
    </source>
</evidence>
<dbReference type="SMART" id="SM00387">
    <property type="entry name" value="HATPase_c"/>
    <property type="match status" value="1"/>
</dbReference>
<comment type="caution">
    <text evidence="16">The sequence shown here is derived from an EMBL/GenBank/DDBJ whole genome shotgun (WGS) entry which is preliminary data.</text>
</comment>
<keyword evidence="8" id="KW-0547">Nucleotide-binding</keyword>
<dbReference type="Pfam" id="PF02518">
    <property type="entry name" value="HATPase_c"/>
    <property type="match status" value="1"/>
</dbReference>
<feature type="transmembrane region" description="Helical" evidence="14">
    <location>
        <begin position="30"/>
        <end position="50"/>
    </location>
</feature>
<dbReference type="Gene3D" id="3.30.565.10">
    <property type="entry name" value="Histidine kinase-like ATPase, C-terminal domain"/>
    <property type="match status" value="1"/>
</dbReference>
<keyword evidence="9" id="KW-0418">Kinase</keyword>
<evidence type="ECO:0000256" key="5">
    <source>
        <dbReference type="ARBA" id="ARBA00022553"/>
    </source>
</evidence>
<dbReference type="PROSITE" id="PS50109">
    <property type="entry name" value="HIS_KIN"/>
    <property type="match status" value="1"/>
</dbReference>
<dbReference type="InterPro" id="IPR003661">
    <property type="entry name" value="HisK_dim/P_dom"/>
</dbReference>
<dbReference type="RefSeq" id="WP_378113077.1">
    <property type="nucleotide sequence ID" value="NZ_JBHSNC010000051.1"/>
</dbReference>
<comment type="catalytic activity">
    <reaction evidence="1">
        <text>ATP + protein L-histidine = ADP + protein N-phospho-L-histidine.</text>
        <dbReference type="EC" id="2.7.13.3"/>
    </reaction>
</comment>
<feature type="transmembrane region" description="Helical" evidence="14">
    <location>
        <begin position="127"/>
        <end position="150"/>
    </location>
</feature>
<feature type="transmembrane region" description="Helical" evidence="14">
    <location>
        <begin position="95"/>
        <end position="115"/>
    </location>
</feature>
<dbReference type="PANTHER" id="PTHR43065:SF46">
    <property type="entry name" value="C4-DICARBOXYLATE TRANSPORT SENSOR PROTEIN DCTB"/>
    <property type="match status" value="1"/>
</dbReference>
<keyword evidence="10 16" id="KW-0067">ATP-binding</keyword>
<dbReference type="CDD" id="cd00082">
    <property type="entry name" value="HisKA"/>
    <property type="match status" value="1"/>
</dbReference>
<dbReference type="Pfam" id="PF07694">
    <property type="entry name" value="5TM-5TMR_LYT"/>
    <property type="match status" value="1"/>
</dbReference>
<evidence type="ECO:0000256" key="3">
    <source>
        <dbReference type="ARBA" id="ARBA00012438"/>
    </source>
</evidence>
<dbReference type="EMBL" id="JBHSNC010000051">
    <property type="protein sequence ID" value="MFC5531138.1"/>
    <property type="molecule type" value="Genomic_DNA"/>
</dbReference>
<proteinExistence type="predicted"/>
<keyword evidence="12" id="KW-0902">Two-component regulatory system</keyword>
<dbReference type="PANTHER" id="PTHR43065">
    <property type="entry name" value="SENSOR HISTIDINE KINASE"/>
    <property type="match status" value="1"/>
</dbReference>
<evidence type="ECO:0000256" key="10">
    <source>
        <dbReference type="ARBA" id="ARBA00022840"/>
    </source>
</evidence>
<name>A0ABW0R2A4_9BACL</name>
<evidence type="ECO:0000256" key="7">
    <source>
        <dbReference type="ARBA" id="ARBA00022692"/>
    </source>
</evidence>
<dbReference type="InterPro" id="IPR005467">
    <property type="entry name" value="His_kinase_dom"/>
</dbReference>
<evidence type="ECO:0000259" key="15">
    <source>
        <dbReference type="PROSITE" id="PS50109"/>
    </source>
</evidence>
<evidence type="ECO:0000256" key="12">
    <source>
        <dbReference type="ARBA" id="ARBA00023012"/>
    </source>
</evidence>
<comment type="subcellular location">
    <subcellularLocation>
        <location evidence="2">Cell membrane</location>
        <topology evidence="2">Multi-pass membrane protein</topology>
    </subcellularLocation>
</comment>
<keyword evidence="13 14" id="KW-0472">Membrane</keyword>
<dbReference type="InterPro" id="IPR003594">
    <property type="entry name" value="HATPase_dom"/>
</dbReference>
<dbReference type="SUPFAM" id="SSF55874">
    <property type="entry name" value="ATPase domain of HSP90 chaperone/DNA topoisomerase II/histidine kinase"/>
    <property type="match status" value="1"/>
</dbReference>
<dbReference type="InterPro" id="IPR036890">
    <property type="entry name" value="HATPase_C_sf"/>
</dbReference>
<evidence type="ECO:0000256" key="2">
    <source>
        <dbReference type="ARBA" id="ARBA00004651"/>
    </source>
</evidence>
<evidence type="ECO:0000313" key="16">
    <source>
        <dbReference type="EMBL" id="MFC5531138.1"/>
    </source>
</evidence>
<organism evidence="16 17">
    <name type="scientific">Cohnella yongneupensis</name>
    <dbReference type="NCBI Taxonomy" id="425006"/>
    <lineage>
        <taxon>Bacteria</taxon>
        <taxon>Bacillati</taxon>
        <taxon>Bacillota</taxon>
        <taxon>Bacilli</taxon>
        <taxon>Bacillales</taxon>
        <taxon>Paenibacillaceae</taxon>
        <taxon>Cohnella</taxon>
    </lineage>
</organism>
<dbReference type="SMART" id="SM00388">
    <property type="entry name" value="HisKA"/>
    <property type="match status" value="1"/>
</dbReference>
<reference evidence="17" key="1">
    <citation type="journal article" date="2019" name="Int. J. Syst. Evol. Microbiol.">
        <title>The Global Catalogue of Microorganisms (GCM) 10K type strain sequencing project: providing services to taxonomists for standard genome sequencing and annotation.</title>
        <authorList>
            <consortium name="The Broad Institute Genomics Platform"/>
            <consortium name="The Broad Institute Genome Sequencing Center for Infectious Disease"/>
            <person name="Wu L."/>
            <person name="Ma J."/>
        </authorList>
    </citation>
    <scope>NUCLEOTIDE SEQUENCE [LARGE SCALE GENOMIC DNA]</scope>
    <source>
        <strain evidence="17">CGMCC 1.18578</strain>
    </source>
</reference>
<feature type="transmembrane region" description="Helical" evidence="14">
    <location>
        <begin position="7"/>
        <end position="24"/>
    </location>
</feature>
<keyword evidence="11 14" id="KW-1133">Transmembrane helix</keyword>
<feature type="transmembrane region" description="Helical" evidence="14">
    <location>
        <begin position="62"/>
        <end position="83"/>
    </location>
</feature>
<evidence type="ECO:0000256" key="8">
    <source>
        <dbReference type="ARBA" id="ARBA00022741"/>
    </source>
</evidence>
<sequence length="415" mass="46045">MSLDTVLLHVLIVISPTLICSLIYDKLGASPYLIAGLNGAASALCVLYPYMTYGLHWDLRFMPFIVACHYGGPYAGGFVWAVIAATRIYQGGDALLFDLVSGAIIAAVPLAISFINNRKRERERRLTGIIAIAVWVGLIKLLVLIAFTYFPDITGVYDTGEKQNYIFTPLIYGAVFFVVYLLNEGMIERRKMKLEFARSEKLNALGEIAASIAHEIRNPLTVVKGFLQLMKERNKGQDSQYLPLVLSELDRAERILNEYLSYAKPHLASMERVNVAAVIENIVVLLEPLSLIQGVQLDSRLSVKPAITGDRNQLQQALMNVTKNAIEATPRGGKVTLQLTNDEEWVNVKISDTGRGMSKEHLDRLGTLFYSTKDKGTGLGTTVSWQIIRNLNGTIYYESKLNVGTEAMIKLPLAK</sequence>
<dbReference type="InterPro" id="IPR004358">
    <property type="entry name" value="Sig_transdc_His_kin-like_C"/>
</dbReference>
<keyword evidence="17" id="KW-1185">Reference proteome</keyword>
<feature type="domain" description="Histidine kinase" evidence="15">
    <location>
        <begin position="211"/>
        <end position="415"/>
    </location>
</feature>
<dbReference type="Gene3D" id="1.10.287.130">
    <property type="match status" value="1"/>
</dbReference>
<dbReference type="Pfam" id="PF00512">
    <property type="entry name" value="HisKA"/>
    <property type="match status" value="1"/>
</dbReference>
<evidence type="ECO:0000256" key="6">
    <source>
        <dbReference type="ARBA" id="ARBA00022679"/>
    </source>
</evidence>
<keyword evidence="7 14" id="KW-0812">Transmembrane</keyword>
<evidence type="ECO:0000256" key="14">
    <source>
        <dbReference type="SAM" id="Phobius"/>
    </source>
</evidence>
<dbReference type="InterPro" id="IPR011620">
    <property type="entry name" value="Sig_transdc_His_kinase_LytS_TM"/>
</dbReference>
<evidence type="ECO:0000313" key="17">
    <source>
        <dbReference type="Proteomes" id="UP001596108"/>
    </source>
</evidence>